<dbReference type="Proteomes" id="UP001163603">
    <property type="component" value="Chromosome 9"/>
</dbReference>
<name>A0ACC0Y079_9ROSI</name>
<organism evidence="1 2">
    <name type="scientific">Pistacia integerrima</name>
    <dbReference type="NCBI Taxonomy" id="434235"/>
    <lineage>
        <taxon>Eukaryota</taxon>
        <taxon>Viridiplantae</taxon>
        <taxon>Streptophyta</taxon>
        <taxon>Embryophyta</taxon>
        <taxon>Tracheophyta</taxon>
        <taxon>Spermatophyta</taxon>
        <taxon>Magnoliopsida</taxon>
        <taxon>eudicotyledons</taxon>
        <taxon>Gunneridae</taxon>
        <taxon>Pentapetalae</taxon>
        <taxon>rosids</taxon>
        <taxon>malvids</taxon>
        <taxon>Sapindales</taxon>
        <taxon>Anacardiaceae</taxon>
        <taxon>Pistacia</taxon>
    </lineage>
</organism>
<proteinExistence type="predicted"/>
<sequence length="857" mass="93604">MKNSLVFSSTSSVNLAQWDQNTDCCVWSGVDCDEAGHVISLNLSNESISGGIENATGLFALQNLNSLNLAYNRFNATQIPSRLANLKNLTYLNLSKAGFAGQIPSSISGMTKLVTLDLSSLTFLGSCVLKLENPNLSTFLQNFTEIRELYLDGVNISAHGNEWCKALSSSLHNLQVLSLSNCFLSGPISTSLAELRSLSVVRLDQNNLSSTVPGFLAEFMNLTSLRLSYCGLLGTFPENIFQVPTLQNLDLSNNELLQGSLPQFPQNLSLRTLMLSSTSFSGTLPDSVGNLKNLSRIGLSDCNFTGQIPASMATLTQIVYLDLSFNNFSGPIPSFHMSKNLTYLDLSHNLLTDAIPSSWEQLQNLSYFDLGSNSLNGSIPSSLFAIPSLQKLQLANNQFRGKVPEFADASSSRLDTLVLSDNRLEGPIPLSIFGLKKLAILLLSSNNLTGTVLLDKIQGLTNLASLDFSYNSLTVNTSSSGSFPPQISTLRLASCNLKVIPNLKNQSKLFQLDLSDNQISGEIPNWIWEVGNGDLNSLNLSHNFLVGLQEPYVIPNLSFLDLHSNFLRGRIPLPPPDVIYVDYSKNSFSSIPTEIGNSLTFTMFFSLSDNMISGPIPESICNATLLQVLDLSNNSFNGNIPKCLIQSSETLGVLNLRRNNLTGIIFDTFPETCALQTVDLSGNHLQGMVPKSLANCTMLEVLDLGSNQINDTFPCWLKNISSLRVLVLRSNRFYGNISCQEINGAWPKLQIVDLAINNFNGTIPGKEIGFAVGFGAVVAPLMFSKKVNKWYDDFISKYKVKFIRDQQFVVTPNEGNLVFSSTSLVHLVQWSQSTDCSTWSGVDYDAAGPVIGLDLSN</sequence>
<keyword evidence="2" id="KW-1185">Reference proteome</keyword>
<evidence type="ECO:0000313" key="2">
    <source>
        <dbReference type="Proteomes" id="UP001163603"/>
    </source>
</evidence>
<comment type="caution">
    <text evidence="1">The sequence shown here is derived from an EMBL/GenBank/DDBJ whole genome shotgun (WGS) entry which is preliminary data.</text>
</comment>
<evidence type="ECO:0000313" key="1">
    <source>
        <dbReference type="EMBL" id="KAJ0027807.1"/>
    </source>
</evidence>
<accession>A0ACC0Y079</accession>
<reference evidence="2" key="1">
    <citation type="journal article" date="2023" name="G3 (Bethesda)">
        <title>Genome assembly and association tests identify interacting loci associated with vigor, precocity, and sex in interspecific pistachio rootstocks.</title>
        <authorList>
            <person name="Palmer W."/>
            <person name="Jacygrad E."/>
            <person name="Sagayaradj S."/>
            <person name="Cavanaugh K."/>
            <person name="Han R."/>
            <person name="Bertier L."/>
            <person name="Beede B."/>
            <person name="Kafkas S."/>
            <person name="Golino D."/>
            <person name="Preece J."/>
            <person name="Michelmore R."/>
        </authorList>
    </citation>
    <scope>NUCLEOTIDE SEQUENCE [LARGE SCALE GENOMIC DNA]</scope>
</reference>
<dbReference type="EMBL" id="CM047744">
    <property type="protein sequence ID" value="KAJ0027807.1"/>
    <property type="molecule type" value="Genomic_DNA"/>
</dbReference>
<protein>
    <submittedName>
        <fullName evidence="1">Uncharacterized protein</fullName>
    </submittedName>
</protein>
<gene>
    <name evidence="1" type="ORF">Pint_34901</name>
</gene>